<dbReference type="PROSITE" id="PS00041">
    <property type="entry name" value="HTH_ARAC_FAMILY_1"/>
    <property type="match status" value="1"/>
</dbReference>
<dbReference type="InterPro" id="IPR009057">
    <property type="entry name" value="Homeodomain-like_sf"/>
</dbReference>
<dbReference type="InterPro" id="IPR018060">
    <property type="entry name" value="HTH_AraC"/>
</dbReference>
<proteinExistence type="predicted"/>
<dbReference type="GO" id="GO:0043565">
    <property type="term" value="F:sequence-specific DNA binding"/>
    <property type="evidence" value="ECO:0007669"/>
    <property type="project" value="InterPro"/>
</dbReference>
<dbReference type="Gene3D" id="1.10.10.60">
    <property type="entry name" value="Homeodomain-like"/>
    <property type="match status" value="1"/>
</dbReference>
<gene>
    <name evidence="1" type="ORF">SAMN05421630_109166</name>
</gene>
<dbReference type="Proteomes" id="UP000199494">
    <property type="component" value="Unassembled WGS sequence"/>
</dbReference>
<dbReference type="GO" id="GO:0003700">
    <property type="term" value="F:DNA-binding transcription factor activity"/>
    <property type="evidence" value="ECO:0007669"/>
    <property type="project" value="InterPro"/>
</dbReference>
<keyword evidence="2" id="KW-1185">Reference proteome</keyword>
<dbReference type="InterPro" id="IPR018062">
    <property type="entry name" value="HTH_AraC-typ_CS"/>
</dbReference>
<dbReference type="PANTHER" id="PTHR46796:SF12">
    <property type="entry name" value="HTH-TYPE DNA-BINDING TRANSCRIPTIONAL ACTIVATOR EUTR"/>
    <property type="match status" value="1"/>
</dbReference>
<dbReference type="InterPro" id="IPR035418">
    <property type="entry name" value="AraC-bd_2"/>
</dbReference>
<dbReference type="PROSITE" id="PS01124">
    <property type="entry name" value="HTH_ARAC_FAMILY_2"/>
    <property type="match status" value="1"/>
</dbReference>
<protein>
    <submittedName>
        <fullName evidence="1">Helix-turn-helix domain-containing protein</fullName>
    </submittedName>
</protein>
<dbReference type="PANTHER" id="PTHR46796">
    <property type="entry name" value="HTH-TYPE TRANSCRIPTIONAL ACTIVATOR RHAS-RELATED"/>
    <property type="match status" value="1"/>
</dbReference>
<accession>A0A222VSU4</accession>
<name>A0A222VSU4_9PSEU</name>
<dbReference type="OrthoDB" id="5464689at2"/>
<dbReference type="STRING" id="530584.SAMN05421630_109166"/>
<dbReference type="SMART" id="SM00342">
    <property type="entry name" value="HTH_ARAC"/>
    <property type="match status" value="1"/>
</dbReference>
<dbReference type="EMBL" id="FMZE01000009">
    <property type="protein sequence ID" value="SDD51096.1"/>
    <property type="molecule type" value="Genomic_DNA"/>
</dbReference>
<dbReference type="RefSeq" id="WP_094168504.1">
    <property type="nucleotide sequence ID" value="NZ_CP016353.1"/>
</dbReference>
<organism evidence="1 2">
    <name type="scientific">Prauserella marina</name>
    <dbReference type="NCBI Taxonomy" id="530584"/>
    <lineage>
        <taxon>Bacteria</taxon>
        <taxon>Bacillati</taxon>
        <taxon>Actinomycetota</taxon>
        <taxon>Actinomycetes</taxon>
        <taxon>Pseudonocardiales</taxon>
        <taxon>Pseudonocardiaceae</taxon>
        <taxon>Prauserella</taxon>
    </lineage>
</organism>
<evidence type="ECO:0000313" key="1">
    <source>
        <dbReference type="EMBL" id="SDD51096.1"/>
    </source>
</evidence>
<sequence>MRAAPLHRYELFHTSDIDHARELASRVFCEHQLVPHSRISQLDARLHSTKLDRTAVSYLAYGADVRISPGARDYYAVLLPLRGECRMSLGSRRIVADTSTAVIVSPEERLLMHWQDRCQQLILRIDRDTINAHLQEVTGAGPDTPIAFAPVMPVTFGLKHSWRMALLNLVADLDQEHSLSGSALAARAYERALLSGLLLAQPHNYENQLSHEGGTTHPRAVRMAIEIMRSQPAEEHTSTSLARKAGVDTRTLQRAFRRSMDTTPMTYLRQLRLQRARDELSTYDIEQTSVSRVAARWGFPHAGRFSVMYREKFGEPPSRTLHR</sequence>
<dbReference type="AlphaFoldDB" id="A0A222VSU4"/>
<evidence type="ECO:0000313" key="2">
    <source>
        <dbReference type="Proteomes" id="UP000199494"/>
    </source>
</evidence>
<dbReference type="InterPro" id="IPR050204">
    <property type="entry name" value="AraC_XylS_family_regulators"/>
</dbReference>
<reference evidence="1 2" key="1">
    <citation type="submission" date="2016-10" db="EMBL/GenBank/DDBJ databases">
        <authorList>
            <person name="de Groot N.N."/>
        </authorList>
    </citation>
    <scope>NUCLEOTIDE SEQUENCE [LARGE SCALE GENOMIC DNA]</scope>
    <source>
        <strain evidence="1 2">CGMCC 4.5506</strain>
    </source>
</reference>
<dbReference type="Pfam" id="PF12833">
    <property type="entry name" value="HTH_18"/>
    <property type="match status" value="1"/>
</dbReference>
<dbReference type="Pfam" id="PF14525">
    <property type="entry name" value="AraC_binding_2"/>
    <property type="match status" value="1"/>
</dbReference>
<dbReference type="KEGG" id="pmad:BAY61_19410"/>
<dbReference type="SUPFAM" id="SSF46689">
    <property type="entry name" value="Homeodomain-like"/>
    <property type="match status" value="2"/>
</dbReference>